<dbReference type="PROSITE" id="PS50066">
    <property type="entry name" value="MADS_BOX_2"/>
    <property type="match status" value="1"/>
</dbReference>
<dbReference type="InterPro" id="IPR036879">
    <property type="entry name" value="TF_MADSbox_sf"/>
</dbReference>
<dbReference type="InterPro" id="IPR033897">
    <property type="entry name" value="SRF-like_MADS-box"/>
</dbReference>
<evidence type="ECO:0000256" key="3">
    <source>
        <dbReference type="ARBA" id="ARBA00023125"/>
    </source>
</evidence>
<evidence type="ECO:0000313" key="9">
    <source>
        <dbReference type="Proteomes" id="UP000604825"/>
    </source>
</evidence>
<dbReference type="CDD" id="cd00266">
    <property type="entry name" value="MADS_SRF_like"/>
    <property type="match status" value="1"/>
</dbReference>
<dbReference type="EMBL" id="CAJGYO010000002">
    <property type="protein sequence ID" value="CAD6212949.1"/>
    <property type="molecule type" value="Genomic_DNA"/>
</dbReference>
<feature type="domain" description="MADS-box" evidence="7">
    <location>
        <begin position="1"/>
        <end position="52"/>
    </location>
</feature>
<evidence type="ECO:0000256" key="1">
    <source>
        <dbReference type="ARBA" id="ARBA00004123"/>
    </source>
</evidence>
<protein>
    <recommendedName>
        <fullName evidence="7">MADS-box domain-containing protein</fullName>
    </recommendedName>
</protein>
<gene>
    <name evidence="8" type="ORF">NCGR_LOCUS8669</name>
</gene>
<dbReference type="GO" id="GO:0045944">
    <property type="term" value="P:positive regulation of transcription by RNA polymerase II"/>
    <property type="evidence" value="ECO:0007669"/>
    <property type="project" value="InterPro"/>
</dbReference>
<evidence type="ECO:0000256" key="6">
    <source>
        <dbReference type="SAM" id="MobiDB-lite"/>
    </source>
</evidence>
<dbReference type="PANTHER" id="PTHR48019">
    <property type="entry name" value="SERUM RESPONSE FACTOR HOMOLOG"/>
    <property type="match status" value="1"/>
</dbReference>
<sequence length="448" mass="48610">MPRRKIQMSLIGNARDRAKAFARRKAGLLKKAQQLAKLCDVDVALVCAGPDGGAPVVWESDPGVVIDRYRKLPAGKRVKHTHLGYINGQLGKEEGRLDKRRRQGLNKALACPGEAMLEGMNLEELLASIDAALLATAERRKTLGVADDDGQQLGQVSSDAAVVPVVGQQGRAPFVGGDELDDIQAWVYELMWDGVEPLPLDASMTTQPASGVIQYINGGNDVDMGSNHQCKAQMLPGNGENGHGQFPWHAYQPNTTVSFPDYDFQCTDNNYVDMDEYSEMLMPSNANAAYDYESSCDAMAGNPVYMPPQHEHHSMGIGSFMDAGGHEHETGCLADYFQCPDASQHFGAEPEPLHYLSDMAQGISYYDDLEAGGCSSGRAQLFAQSHSCSGTPQFSGSERSQSDVGHQYQDPGVQHFWAMEGPPGSTDVATASDRARGGLYQPWISVYQ</sequence>
<dbReference type="InterPro" id="IPR002100">
    <property type="entry name" value="TF_MADSbox"/>
</dbReference>
<comment type="caution">
    <text evidence="8">The sequence shown here is derived from an EMBL/GenBank/DDBJ whole genome shotgun (WGS) entry which is preliminary data.</text>
</comment>
<organism evidence="8 9">
    <name type="scientific">Miscanthus lutarioriparius</name>
    <dbReference type="NCBI Taxonomy" id="422564"/>
    <lineage>
        <taxon>Eukaryota</taxon>
        <taxon>Viridiplantae</taxon>
        <taxon>Streptophyta</taxon>
        <taxon>Embryophyta</taxon>
        <taxon>Tracheophyta</taxon>
        <taxon>Spermatophyta</taxon>
        <taxon>Magnoliopsida</taxon>
        <taxon>Liliopsida</taxon>
        <taxon>Poales</taxon>
        <taxon>Poaceae</taxon>
        <taxon>PACMAD clade</taxon>
        <taxon>Panicoideae</taxon>
        <taxon>Andropogonodae</taxon>
        <taxon>Andropogoneae</taxon>
        <taxon>Saccharinae</taxon>
        <taxon>Miscanthus</taxon>
    </lineage>
</organism>
<dbReference type="SMART" id="SM00432">
    <property type="entry name" value="MADS"/>
    <property type="match status" value="1"/>
</dbReference>
<name>A0A811MVR8_9POAL</name>
<reference evidence="8" key="1">
    <citation type="submission" date="2020-10" db="EMBL/GenBank/DDBJ databases">
        <authorList>
            <person name="Han B."/>
            <person name="Lu T."/>
            <person name="Zhao Q."/>
            <person name="Huang X."/>
            <person name="Zhao Y."/>
        </authorList>
    </citation>
    <scope>NUCLEOTIDE SEQUENCE</scope>
</reference>
<feature type="compositionally biased region" description="Polar residues" evidence="6">
    <location>
        <begin position="387"/>
        <end position="404"/>
    </location>
</feature>
<dbReference type="Pfam" id="PF00319">
    <property type="entry name" value="SRF-TF"/>
    <property type="match status" value="1"/>
</dbReference>
<dbReference type="AlphaFoldDB" id="A0A811MVR8"/>
<proteinExistence type="predicted"/>
<evidence type="ECO:0000256" key="2">
    <source>
        <dbReference type="ARBA" id="ARBA00023015"/>
    </source>
</evidence>
<accession>A0A811MVR8</accession>
<dbReference type="GO" id="GO:0000987">
    <property type="term" value="F:cis-regulatory region sequence-specific DNA binding"/>
    <property type="evidence" value="ECO:0007669"/>
    <property type="project" value="InterPro"/>
</dbReference>
<keyword evidence="4" id="KW-0804">Transcription</keyword>
<feature type="region of interest" description="Disordered" evidence="6">
    <location>
        <begin position="387"/>
        <end position="408"/>
    </location>
</feature>
<dbReference type="PRINTS" id="PR00404">
    <property type="entry name" value="MADSDOMAIN"/>
</dbReference>
<evidence type="ECO:0000313" key="8">
    <source>
        <dbReference type="EMBL" id="CAD6212949.1"/>
    </source>
</evidence>
<comment type="subcellular location">
    <subcellularLocation>
        <location evidence="1">Nucleus</location>
    </subcellularLocation>
</comment>
<dbReference type="GO" id="GO:0046983">
    <property type="term" value="F:protein dimerization activity"/>
    <property type="evidence" value="ECO:0007669"/>
    <property type="project" value="InterPro"/>
</dbReference>
<keyword evidence="3" id="KW-0238">DNA-binding</keyword>
<dbReference type="Gene3D" id="3.40.1810.10">
    <property type="entry name" value="Transcription factor, MADS-box"/>
    <property type="match status" value="1"/>
</dbReference>
<evidence type="ECO:0000259" key="7">
    <source>
        <dbReference type="PROSITE" id="PS50066"/>
    </source>
</evidence>
<dbReference type="GO" id="GO:0000981">
    <property type="term" value="F:DNA-binding transcription factor activity, RNA polymerase II-specific"/>
    <property type="evidence" value="ECO:0007669"/>
    <property type="project" value="InterPro"/>
</dbReference>
<evidence type="ECO:0000256" key="5">
    <source>
        <dbReference type="ARBA" id="ARBA00023242"/>
    </source>
</evidence>
<dbReference type="OrthoDB" id="605507at2759"/>
<dbReference type="GO" id="GO:0005634">
    <property type="term" value="C:nucleus"/>
    <property type="evidence" value="ECO:0007669"/>
    <property type="project" value="UniProtKB-SubCell"/>
</dbReference>
<keyword evidence="5" id="KW-0539">Nucleus</keyword>
<dbReference type="SUPFAM" id="SSF55455">
    <property type="entry name" value="SRF-like"/>
    <property type="match status" value="1"/>
</dbReference>
<keyword evidence="2" id="KW-0805">Transcription regulation</keyword>
<dbReference type="InterPro" id="IPR050142">
    <property type="entry name" value="MADS-box/MEF2_TF"/>
</dbReference>
<evidence type="ECO:0000256" key="4">
    <source>
        <dbReference type="ARBA" id="ARBA00023163"/>
    </source>
</evidence>
<dbReference type="Proteomes" id="UP000604825">
    <property type="component" value="Unassembled WGS sequence"/>
</dbReference>
<keyword evidence="9" id="KW-1185">Reference proteome</keyword>